<proteinExistence type="predicted"/>
<evidence type="ECO:0000256" key="4">
    <source>
        <dbReference type="ARBA" id="ARBA00022989"/>
    </source>
</evidence>
<sequence length="344" mass="39893">MSSRAPWRCCAPMRSHTYANPRIHSAHQAKHTLARPVRKPVARQEKKPAVHNEIINPPRSTRPPLLVNPSREQFESYWKYLFEVGKGYVTFYKEGLKATLANRKLVKAKLERTPKDDLPSIWNPNFVPKTFSRADWVLLWRNRHDLARLPIFGLMVIVIGEFTPLVVMLFDGLVPYTCRIPSQLLHSQERAETRRGLVFNEFDARYPGGVFDPKLSPYAARNQVLRTLYLSGDMWEKLRIVPPGMWHIKGKLRLAFLEGDDKNLIKDGGPMDLVNEELRIACAERGINILGKSETELRGWLSDWLRLTAAEDGVERRRRMTVLLLTRPEQWPQTRDFPVPEWTL</sequence>
<dbReference type="InterPro" id="IPR033122">
    <property type="entry name" value="LETM1-like_RBD"/>
</dbReference>
<feature type="compositionally biased region" description="Basic residues" evidence="8">
    <location>
        <begin position="28"/>
        <end position="41"/>
    </location>
</feature>
<dbReference type="InterPro" id="IPR044202">
    <property type="entry name" value="LETM1/MDM38-like"/>
</dbReference>
<dbReference type="PANTHER" id="PTHR14009:SF1">
    <property type="entry name" value="MITOCHONDRIAL PROTON_CALCIUM EXCHANGER PROTEIN"/>
    <property type="match status" value="1"/>
</dbReference>
<keyword evidence="12" id="KW-1185">Reference proteome</keyword>
<dbReference type="Pfam" id="PF07766">
    <property type="entry name" value="LETM1_RBD"/>
    <property type="match status" value="1"/>
</dbReference>
<evidence type="ECO:0000256" key="8">
    <source>
        <dbReference type="SAM" id="MobiDB-lite"/>
    </source>
</evidence>
<keyword evidence="2 9" id="KW-0812">Transmembrane</keyword>
<evidence type="ECO:0000259" key="10">
    <source>
        <dbReference type="PROSITE" id="PS51758"/>
    </source>
</evidence>
<reference evidence="11" key="2">
    <citation type="submission" date="2022-07" db="EMBL/GenBank/DDBJ databases">
        <authorList>
            <person name="Goncalves M.F.M."/>
            <person name="Hilario S."/>
            <person name="Van De Peer Y."/>
            <person name="Esteves A.C."/>
            <person name="Alves A."/>
        </authorList>
    </citation>
    <scope>NUCLEOTIDE SEQUENCE</scope>
    <source>
        <strain evidence="11">MUM 19.33</strain>
    </source>
</reference>
<evidence type="ECO:0000313" key="11">
    <source>
        <dbReference type="EMBL" id="KAI6784415.1"/>
    </source>
</evidence>
<dbReference type="AlphaFoldDB" id="A0A9Q0BH65"/>
<evidence type="ECO:0000256" key="1">
    <source>
        <dbReference type="ARBA" id="ARBA00004434"/>
    </source>
</evidence>
<protein>
    <recommendedName>
        <fullName evidence="10">Letm1 RBD domain-containing protein</fullName>
    </recommendedName>
</protein>
<feature type="domain" description="Letm1 RBD" evidence="10">
    <location>
        <begin position="155"/>
        <end position="344"/>
    </location>
</feature>
<dbReference type="OrthoDB" id="73691at2759"/>
<evidence type="ECO:0000256" key="5">
    <source>
        <dbReference type="ARBA" id="ARBA00023128"/>
    </source>
</evidence>
<dbReference type="GeneID" id="75832938"/>
<keyword evidence="6 9" id="KW-0472">Membrane</keyword>
<evidence type="ECO:0000256" key="2">
    <source>
        <dbReference type="ARBA" id="ARBA00022692"/>
    </source>
</evidence>
<gene>
    <name evidence="11" type="ORF">J7T54_006460</name>
</gene>
<comment type="caution">
    <text evidence="11">The sequence shown here is derived from an EMBL/GenBank/DDBJ whole genome shotgun (WGS) entry which is preliminary data.</text>
</comment>
<dbReference type="GO" id="GO:0005743">
    <property type="term" value="C:mitochondrial inner membrane"/>
    <property type="evidence" value="ECO:0007669"/>
    <property type="project" value="UniProtKB-SubCell"/>
</dbReference>
<accession>A0A9Q0BH65</accession>
<dbReference type="EMBL" id="JAGIXG020000004">
    <property type="protein sequence ID" value="KAI6784415.1"/>
    <property type="molecule type" value="Genomic_DNA"/>
</dbReference>
<dbReference type="RefSeq" id="XP_051365271.1">
    <property type="nucleotide sequence ID" value="XM_051502894.1"/>
</dbReference>
<feature type="region of interest" description="Disordered" evidence="8">
    <location>
        <begin position="28"/>
        <end position="48"/>
    </location>
</feature>
<evidence type="ECO:0000256" key="7">
    <source>
        <dbReference type="PROSITE-ProRule" id="PRU01094"/>
    </source>
</evidence>
<evidence type="ECO:0000256" key="9">
    <source>
        <dbReference type="SAM" id="Phobius"/>
    </source>
</evidence>
<organism evidence="11 12">
    <name type="scientific">Emericellopsis cladophorae</name>
    <dbReference type="NCBI Taxonomy" id="2686198"/>
    <lineage>
        <taxon>Eukaryota</taxon>
        <taxon>Fungi</taxon>
        <taxon>Dikarya</taxon>
        <taxon>Ascomycota</taxon>
        <taxon>Pezizomycotina</taxon>
        <taxon>Sordariomycetes</taxon>
        <taxon>Hypocreomycetidae</taxon>
        <taxon>Hypocreales</taxon>
        <taxon>Bionectriaceae</taxon>
        <taxon>Emericellopsis</taxon>
    </lineage>
</organism>
<evidence type="ECO:0000256" key="3">
    <source>
        <dbReference type="ARBA" id="ARBA00022792"/>
    </source>
</evidence>
<name>A0A9Q0BH65_9HYPO</name>
<dbReference type="Proteomes" id="UP001055219">
    <property type="component" value="Unassembled WGS sequence"/>
</dbReference>
<reference evidence="11" key="1">
    <citation type="journal article" date="2021" name="J Fungi (Basel)">
        <title>Genomic and Metabolomic Analyses of the Marine Fungus Emericellopsis cladophorae: Insights into Saltwater Adaptability Mechanisms and Its Biosynthetic Potential.</title>
        <authorList>
            <person name="Goncalves M.F.M."/>
            <person name="Hilario S."/>
            <person name="Van de Peer Y."/>
            <person name="Esteves A.C."/>
            <person name="Alves A."/>
        </authorList>
    </citation>
    <scope>NUCLEOTIDE SEQUENCE</scope>
    <source>
        <strain evidence="11">MUM 19.33</strain>
    </source>
</reference>
<dbReference type="GO" id="GO:0030003">
    <property type="term" value="P:intracellular monoatomic cation homeostasis"/>
    <property type="evidence" value="ECO:0007669"/>
    <property type="project" value="TreeGrafter"/>
</dbReference>
<keyword evidence="5 7" id="KW-0496">Mitochondrion</keyword>
<dbReference type="GO" id="GO:0043022">
    <property type="term" value="F:ribosome binding"/>
    <property type="evidence" value="ECO:0007669"/>
    <property type="project" value="InterPro"/>
</dbReference>
<comment type="subcellular location">
    <subcellularLocation>
        <location evidence="1">Mitochondrion inner membrane</location>
        <topology evidence="1">Single-pass membrane protein</topology>
    </subcellularLocation>
</comment>
<feature type="transmembrane region" description="Helical" evidence="9">
    <location>
        <begin position="149"/>
        <end position="170"/>
    </location>
</feature>
<keyword evidence="4 9" id="KW-1133">Transmembrane helix</keyword>
<dbReference type="PROSITE" id="PS51758">
    <property type="entry name" value="LETM1_RBD"/>
    <property type="match status" value="1"/>
</dbReference>
<keyword evidence="3" id="KW-0999">Mitochondrion inner membrane</keyword>
<evidence type="ECO:0000313" key="12">
    <source>
        <dbReference type="Proteomes" id="UP001055219"/>
    </source>
</evidence>
<dbReference type="PANTHER" id="PTHR14009">
    <property type="entry name" value="LEUCINE ZIPPER-EF-HAND CONTAINING TRANSMEMBRANE PROTEIN"/>
    <property type="match status" value="1"/>
</dbReference>
<evidence type="ECO:0000256" key="6">
    <source>
        <dbReference type="ARBA" id="ARBA00023136"/>
    </source>
</evidence>